<feature type="region of interest" description="Disordered" evidence="1">
    <location>
        <begin position="1"/>
        <end position="28"/>
    </location>
</feature>
<proteinExistence type="predicted"/>
<feature type="compositionally biased region" description="Basic residues" evidence="1">
    <location>
        <begin position="366"/>
        <end position="378"/>
    </location>
</feature>
<accession>A0A8J2IGS0</accession>
<keyword evidence="3" id="KW-1185">Reference proteome</keyword>
<comment type="caution">
    <text evidence="2">The sequence shown here is derived from an EMBL/GenBank/DDBJ whole genome shotgun (WGS) entry which is preliminary data.</text>
</comment>
<protein>
    <submittedName>
        <fullName evidence="2">Uncharacterized protein</fullName>
    </submittedName>
</protein>
<feature type="compositionally biased region" description="Polar residues" evidence="1">
    <location>
        <begin position="351"/>
        <end position="365"/>
    </location>
</feature>
<reference evidence="2" key="1">
    <citation type="submission" date="2021-05" db="EMBL/GenBank/DDBJ databases">
        <authorList>
            <person name="Stam R."/>
        </authorList>
    </citation>
    <scope>NUCLEOTIDE SEQUENCE</scope>
    <source>
        <strain evidence="2">CS162</strain>
    </source>
</reference>
<feature type="region of interest" description="Disordered" evidence="1">
    <location>
        <begin position="345"/>
        <end position="436"/>
    </location>
</feature>
<dbReference type="GeneID" id="67012400"/>
<evidence type="ECO:0000313" key="2">
    <source>
        <dbReference type="EMBL" id="CAG5188917.1"/>
    </source>
</evidence>
<organism evidence="2 3">
    <name type="scientific">Alternaria atra</name>
    <dbReference type="NCBI Taxonomy" id="119953"/>
    <lineage>
        <taxon>Eukaryota</taxon>
        <taxon>Fungi</taxon>
        <taxon>Dikarya</taxon>
        <taxon>Ascomycota</taxon>
        <taxon>Pezizomycotina</taxon>
        <taxon>Dothideomycetes</taxon>
        <taxon>Pleosporomycetidae</taxon>
        <taxon>Pleosporales</taxon>
        <taxon>Pleosporineae</taxon>
        <taxon>Pleosporaceae</taxon>
        <taxon>Alternaria</taxon>
        <taxon>Alternaria sect. Ulocladioides</taxon>
    </lineage>
</organism>
<feature type="compositionally biased region" description="Basic and acidic residues" evidence="1">
    <location>
        <begin position="218"/>
        <end position="229"/>
    </location>
</feature>
<dbReference type="EMBL" id="CAJRGZ010000032">
    <property type="protein sequence ID" value="CAG5188917.1"/>
    <property type="molecule type" value="Genomic_DNA"/>
</dbReference>
<gene>
    <name evidence="2" type="ORF">ALTATR162_LOCUS12059</name>
</gene>
<feature type="region of interest" description="Disordered" evidence="1">
    <location>
        <begin position="194"/>
        <end position="229"/>
    </location>
</feature>
<evidence type="ECO:0000313" key="3">
    <source>
        <dbReference type="Proteomes" id="UP000676310"/>
    </source>
</evidence>
<feature type="compositionally biased region" description="Acidic residues" evidence="1">
    <location>
        <begin position="1"/>
        <end position="15"/>
    </location>
</feature>
<dbReference type="Proteomes" id="UP000676310">
    <property type="component" value="Unassembled WGS sequence"/>
</dbReference>
<sequence length="464" mass="52068">MQEDDEWCDVSDEDIPNIGSDRDGRLQDVDWESKGKELGLESNMPTLFSNDLPPCGLMPQLAYENVVKRLRKLWFERATQPSANVPTLSLCRLLLADLKAEEEKTRSGTQSNTKTRTPWRREAVFQYELRWANYFVREAETADKRPKMTEKQLDKQDFMDRMYPIPKELKILIRNQKNQKQVLDLWKAWHHGKRGTKEQEGAGLGIGGARDEDGEGDVDGKEDEKGSVEDAEHATLMKLNSAATAKMVNWTADKDQIILKGIFKFHNIKSSAPLLKYLSEEIGGGESVLQFACVTKLPHPMPTSSQDAGLFLIFSPSSRPHQMFPAYIPRLDCTPKAVSHRLTNIRKGGTTHANNGAVNSPTSKTSRSRAKATPRKKKAVSEEVESDGPQGLVDDEEVLLSPTAARGKRGMSGGVKRKVEYKEDSDQEDGEGEVEEEYVPLAKRVKEEPVEEATLIEELVDTEV</sequence>
<evidence type="ECO:0000256" key="1">
    <source>
        <dbReference type="SAM" id="MobiDB-lite"/>
    </source>
</evidence>
<name>A0A8J2IGS0_9PLEO</name>
<dbReference type="OrthoDB" id="3796452at2759"/>
<feature type="compositionally biased region" description="Acidic residues" evidence="1">
    <location>
        <begin position="425"/>
        <end position="436"/>
    </location>
</feature>
<dbReference type="AlphaFoldDB" id="A0A8J2IGS0"/>
<dbReference type="RefSeq" id="XP_043175639.1">
    <property type="nucleotide sequence ID" value="XM_043319704.1"/>
</dbReference>